<name>A0ABV2AV85_9EUKA</name>
<evidence type="ECO:0000313" key="1">
    <source>
        <dbReference type="EMBL" id="MES1923577.1"/>
    </source>
</evidence>
<sequence length="181" mass="20841">LTKYKKWSSRSTIQDNTEKFNAGTVDFSTLSQHYDTESQIDDQNPKNTLSFAVGPFLTDLREKSHEHHILLPNIDKKSSQNDLSYFQENESKDFDSEDSKYITESAETESQWRSPINHYKQLNKWLSLCSGPLIPAKLYALKNYFVFAGKMFFMGTSDSIDIQATATKHTPRAKNIIKMLD</sequence>
<proteinExistence type="predicted"/>
<keyword evidence="2" id="KW-1185">Reference proteome</keyword>
<protein>
    <submittedName>
        <fullName evidence="1">Uncharacterized protein</fullName>
    </submittedName>
</protein>
<comment type="caution">
    <text evidence="1">The sequence shown here is derived from an EMBL/GenBank/DDBJ whole genome shotgun (WGS) entry which is preliminary data.</text>
</comment>
<feature type="non-terminal residue" evidence="1">
    <location>
        <position position="1"/>
    </location>
</feature>
<reference evidence="1 2" key="1">
    <citation type="journal article" date="2024" name="BMC Biol.">
        <title>Comparative genomics of Ascetosporea gives new insight into the evolutionary basis for animal parasitism in Rhizaria.</title>
        <authorList>
            <person name="Hiltunen Thoren M."/>
            <person name="Onut-Brannstrom I."/>
            <person name="Alfjorden A."/>
            <person name="Peckova H."/>
            <person name="Swords F."/>
            <person name="Hooper C."/>
            <person name="Holzer A.S."/>
            <person name="Bass D."/>
            <person name="Burki F."/>
        </authorList>
    </citation>
    <scope>NUCLEOTIDE SEQUENCE [LARGE SCALE GENOMIC DNA]</scope>
    <source>
        <strain evidence="1">20-A016</strain>
    </source>
</reference>
<accession>A0ABV2AV85</accession>
<dbReference type="EMBL" id="JBDODL010006970">
    <property type="protein sequence ID" value="MES1923577.1"/>
    <property type="molecule type" value="Genomic_DNA"/>
</dbReference>
<feature type="non-terminal residue" evidence="1">
    <location>
        <position position="181"/>
    </location>
</feature>
<evidence type="ECO:0000313" key="2">
    <source>
        <dbReference type="Proteomes" id="UP001439008"/>
    </source>
</evidence>
<organism evidence="1 2">
    <name type="scientific">Bonamia ostreae</name>
    <dbReference type="NCBI Taxonomy" id="126728"/>
    <lineage>
        <taxon>Eukaryota</taxon>
        <taxon>Sar</taxon>
        <taxon>Rhizaria</taxon>
        <taxon>Endomyxa</taxon>
        <taxon>Ascetosporea</taxon>
        <taxon>Haplosporida</taxon>
        <taxon>Bonamia</taxon>
    </lineage>
</organism>
<gene>
    <name evidence="1" type="ORF">MHBO_005173</name>
</gene>
<dbReference type="Proteomes" id="UP001439008">
    <property type="component" value="Unassembled WGS sequence"/>
</dbReference>